<keyword evidence="4" id="KW-0732">Signal</keyword>
<dbReference type="HOGENOM" id="CLU_002865_6_0_1"/>
<dbReference type="Pfam" id="PF00732">
    <property type="entry name" value="GMC_oxred_N"/>
    <property type="match status" value="1"/>
</dbReference>
<dbReference type="AlphaFoldDB" id="A0A0C9VN73"/>
<dbReference type="InterPro" id="IPR012132">
    <property type="entry name" value="GMC_OxRdtase"/>
</dbReference>
<proteinExistence type="inferred from homology"/>
<dbReference type="InterPro" id="IPR000172">
    <property type="entry name" value="GMC_OxRdtase_N"/>
</dbReference>
<evidence type="ECO:0000313" key="13">
    <source>
        <dbReference type="Proteomes" id="UP000054279"/>
    </source>
</evidence>
<keyword evidence="5 8" id="KW-0274">FAD</keyword>
<accession>A0A0C9VN73</accession>
<feature type="binding site" evidence="8">
    <location>
        <position position="243"/>
    </location>
    <ligand>
        <name>FAD</name>
        <dbReference type="ChEBI" id="CHEBI:57692"/>
    </ligand>
</feature>
<dbReference type="Gene3D" id="3.30.560.10">
    <property type="entry name" value="Glucose Oxidase, domain 3"/>
    <property type="match status" value="1"/>
</dbReference>
<dbReference type="GO" id="GO:0016614">
    <property type="term" value="F:oxidoreductase activity, acting on CH-OH group of donors"/>
    <property type="evidence" value="ECO:0007669"/>
    <property type="project" value="InterPro"/>
</dbReference>
<dbReference type="PROSITE" id="PS00624">
    <property type="entry name" value="GMC_OXRED_2"/>
    <property type="match status" value="1"/>
</dbReference>
<keyword evidence="3 9" id="KW-0285">Flavoprotein</keyword>
<dbReference type="InterPro" id="IPR007867">
    <property type="entry name" value="GMC_OxRtase_C"/>
</dbReference>
<evidence type="ECO:0000256" key="4">
    <source>
        <dbReference type="ARBA" id="ARBA00022729"/>
    </source>
</evidence>
<evidence type="ECO:0000256" key="1">
    <source>
        <dbReference type="ARBA" id="ARBA00001974"/>
    </source>
</evidence>
<evidence type="ECO:0000256" key="3">
    <source>
        <dbReference type="ARBA" id="ARBA00022630"/>
    </source>
</evidence>
<dbReference type="PROSITE" id="PS00623">
    <property type="entry name" value="GMC_OXRED_1"/>
    <property type="match status" value="1"/>
</dbReference>
<feature type="domain" description="Glucose-methanol-choline oxidoreductase N-terminal" evidence="10">
    <location>
        <begin position="92"/>
        <end position="115"/>
    </location>
</feature>
<feature type="domain" description="Glucose-methanol-choline oxidoreductase N-terminal" evidence="11">
    <location>
        <begin position="287"/>
        <end position="301"/>
    </location>
</feature>
<evidence type="ECO:0000256" key="8">
    <source>
        <dbReference type="PIRSR" id="PIRSR000137-2"/>
    </source>
</evidence>
<reference evidence="12 13" key="1">
    <citation type="submission" date="2014-06" db="EMBL/GenBank/DDBJ databases">
        <title>Evolutionary Origins and Diversification of the Mycorrhizal Mutualists.</title>
        <authorList>
            <consortium name="DOE Joint Genome Institute"/>
            <consortium name="Mycorrhizal Genomics Consortium"/>
            <person name="Kohler A."/>
            <person name="Kuo A."/>
            <person name="Nagy L.G."/>
            <person name="Floudas D."/>
            <person name="Copeland A."/>
            <person name="Barry K.W."/>
            <person name="Cichocki N."/>
            <person name="Veneault-Fourrey C."/>
            <person name="LaButti K."/>
            <person name="Lindquist E.A."/>
            <person name="Lipzen A."/>
            <person name="Lundell T."/>
            <person name="Morin E."/>
            <person name="Murat C."/>
            <person name="Riley R."/>
            <person name="Ohm R."/>
            <person name="Sun H."/>
            <person name="Tunlid A."/>
            <person name="Henrissat B."/>
            <person name="Grigoriev I.V."/>
            <person name="Hibbett D.S."/>
            <person name="Martin F."/>
        </authorList>
    </citation>
    <scope>NUCLEOTIDE SEQUENCE [LARGE SCALE GENOMIC DNA]</scope>
    <source>
        <strain evidence="12 13">SS14</strain>
    </source>
</reference>
<gene>
    <name evidence="12" type="ORF">M422DRAFT_208669</name>
</gene>
<dbReference type="PANTHER" id="PTHR11552">
    <property type="entry name" value="GLUCOSE-METHANOL-CHOLINE GMC OXIDOREDUCTASE"/>
    <property type="match status" value="1"/>
</dbReference>
<evidence type="ECO:0000259" key="10">
    <source>
        <dbReference type="PROSITE" id="PS00623"/>
    </source>
</evidence>
<keyword evidence="6" id="KW-0560">Oxidoreductase</keyword>
<dbReference type="OrthoDB" id="269227at2759"/>
<dbReference type="PANTHER" id="PTHR11552:SF201">
    <property type="entry name" value="GLUCOSE-METHANOL-CHOLINE OXIDOREDUCTASE N-TERMINAL DOMAIN-CONTAINING PROTEIN"/>
    <property type="match status" value="1"/>
</dbReference>
<dbReference type="GO" id="GO:0050660">
    <property type="term" value="F:flavin adenine dinucleotide binding"/>
    <property type="evidence" value="ECO:0007669"/>
    <property type="project" value="InterPro"/>
</dbReference>
<keyword evidence="13" id="KW-1185">Reference proteome</keyword>
<protein>
    <submittedName>
        <fullName evidence="12">Unplaced genomic scaffold SPHSTscaffold_48, whole genome shotgun sequence</fullName>
    </submittedName>
</protein>
<organism evidence="12 13">
    <name type="scientific">Sphaerobolus stellatus (strain SS14)</name>
    <dbReference type="NCBI Taxonomy" id="990650"/>
    <lineage>
        <taxon>Eukaryota</taxon>
        <taxon>Fungi</taxon>
        <taxon>Dikarya</taxon>
        <taxon>Basidiomycota</taxon>
        <taxon>Agaricomycotina</taxon>
        <taxon>Agaricomycetes</taxon>
        <taxon>Phallomycetidae</taxon>
        <taxon>Geastrales</taxon>
        <taxon>Sphaerobolaceae</taxon>
        <taxon>Sphaerobolus</taxon>
    </lineage>
</organism>
<evidence type="ECO:0000259" key="11">
    <source>
        <dbReference type="PROSITE" id="PS00624"/>
    </source>
</evidence>
<evidence type="ECO:0000256" key="9">
    <source>
        <dbReference type="RuleBase" id="RU003968"/>
    </source>
</evidence>
<evidence type="ECO:0000256" key="7">
    <source>
        <dbReference type="PIRSR" id="PIRSR000137-1"/>
    </source>
</evidence>
<dbReference type="EMBL" id="KN837123">
    <property type="protein sequence ID" value="KIJ43387.1"/>
    <property type="molecule type" value="Genomic_DNA"/>
</dbReference>
<evidence type="ECO:0000256" key="5">
    <source>
        <dbReference type="ARBA" id="ARBA00022827"/>
    </source>
</evidence>
<dbReference type="Proteomes" id="UP000054279">
    <property type="component" value="Unassembled WGS sequence"/>
</dbReference>
<dbReference type="Gene3D" id="3.50.50.60">
    <property type="entry name" value="FAD/NAD(P)-binding domain"/>
    <property type="match status" value="1"/>
</dbReference>
<dbReference type="PIRSF" id="PIRSF000137">
    <property type="entry name" value="Alcohol_oxidase"/>
    <property type="match status" value="1"/>
</dbReference>
<feature type="active site" description="Proton acceptor" evidence="7">
    <location>
        <position position="588"/>
    </location>
</feature>
<feature type="active site" description="Proton donor" evidence="7">
    <location>
        <position position="545"/>
    </location>
</feature>
<dbReference type="InterPro" id="IPR036188">
    <property type="entry name" value="FAD/NAD-bd_sf"/>
</dbReference>
<comment type="cofactor">
    <cofactor evidence="1 8">
        <name>FAD</name>
        <dbReference type="ChEBI" id="CHEBI:57692"/>
    </cofactor>
</comment>
<comment type="similarity">
    <text evidence="2 9">Belongs to the GMC oxidoreductase family.</text>
</comment>
<sequence length="613" mass="67711">MVDAVLSDVVNKAFDYVIVGGGTAGLTLAGTLSEDASISVLVLEAGESNLDDPKVLILGQNAYAIGDPKYDWNYPTIPQHHLDGRCLFWNRGKGLGGSSAINFSNWTIPPAEDFDAFEKLGNPGWNWNDLEKYVHRIEKFQKPTQDQIEKELYTFNTDTRGHTGAIKTTFPVSTSSSLEIPYLQVMNSLDIPFTDGYGGKPCGVFHTTLTMDNETHARSYAANAYYTPNRTRSNLTVLTRAHVAKVIFADNTASEDLVAAGVEFLFGNNTSTRHVVHAKREVILCTGTVISPQILELSGIGRSEVLEAISIETKIELPGVGENLQDHQVTNLNYELDNQVDHETWDRMADPVFAAEQLKLQPNGEGMHCRGIVSMAFLPFSKFNPEESDAFFTQAETNVKKQLASSAYPGLAGQLELQLQVLRNPEVADTEILCFPGRGFYTLLGPPEPGKQHLCVFVFVQHPFSRGSIHCKTNDPFQSPDIDPNVFSNDTDLGILVEQIKFVRKLVEIDPLKSLIIREIEPGPERESNEDIREFIKLTLATAYHACGSCSMLPREKNGVVDPTLKVYGTRNLRIADLSIIPLQPLGHTQSIAYIVGMKAADIILVEKKKSEA</sequence>
<dbReference type="Pfam" id="PF05199">
    <property type="entry name" value="GMC_oxred_C"/>
    <property type="match status" value="1"/>
</dbReference>
<evidence type="ECO:0000313" key="12">
    <source>
        <dbReference type="EMBL" id="KIJ43387.1"/>
    </source>
</evidence>
<dbReference type="SUPFAM" id="SSF54373">
    <property type="entry name" value="FAD-linked reductases, C-terminal domain"/>
    <property type="match status" value="1"/>
</dbReference>
<evidence type="ECO:0000256" key="6">
    <source>
        <dbReference type="ARBA" id="ARBA00023002"/>
    </source>
</evidence>
<name>A0A0C9VN73_SPHS4</name>
<dbReference type="SUPFAM" id="SSF51905">
    <property type="entry name" value="FAD/NAD(P)-binding domain"/>
    <property type="match status" value="1"/>
</dbReference>
<evidence type="ECO:0000256" key="2">
    <source>
        <dbReference type="ARBA" id="ARBA00010790"/>
    </source>
</evidence>